<keyword evidence="1" id="KW-1185">Reference proteome</keyword>
<name>A0A1I7WNL3_HETBA</name>
<reference evidence="2" key="1">
    <citation type="submission" date="2016-11" db="UniProtKB">
        <authorList>
            <consortium name="WormBaseParasite"/>
        </authorList>
    </citation>
    <scope>IDENTIFICATION</scope>
</reference>
<evidence type="ECO:0000313" key="2">
    <source>
        <dbReference type="WBParaSite" id="Hba_06731"/>
    </source>
</evidence>
<dbReference type="WBParaSite" id="Hba_06731">
    <property type="protein sequence ID" value="Hba_06731"/>
    <property type="gene ID" value="Hba_06731"/>
</dbReference>
<dbReference type="Proteomes" id="UP000095283">
    <property type="component" value="Unplaced"/>
</dbReference>
<proteinExistence type="predicted"/>
<dbReference type="AlphaFoldDB" id="A0A1I7WNL3"/>
<sequence length="279" mass="32139">MRRAAGVHVRSNKHRLGLLSNTAIEERRIPPSLRSDKKIMTNANGQVGNHEYNQLDEKVLPIMIVRRKVRHVFTHVLYCLFNKKTKRSTYNDESPRSGLRPSYTLTGTRSSSDYGIVTLTQRLAEQRKLSDYGVLPPVLVSLPTCESPKIDISSVREKSAALREDKINNWKITATTHVKPDTYESTAYPQQQNTYLNRLTHLRNNLSRPNMRKSSTTPPEIIDPTKVEISESVELNETKTGMKKSITFCETTKERFRRSMRRNSQYCVIYECQSQEMGF</sequence>
<evidence type="ECO:0000313" key="1">
    <source>
        <dbReference type="Proteomes" id="UP000095283"/>
    </source>
</evidence>
<accession>A0A1I7WNL3</accession>
<organism evidence="1 2">
    <name type="scientific">Heterorhabditis bacteriophora</name>
    <name type="common">Entomopathogenic nematode worm</name>
    <dbReference type="NCBI Taxonomy" id="37862"/>
    <lineage>
        <taxon>Eukaryota</taxon>
        <taxon>Metazoa</taxon>
        <taxon>Ecdysozoa</taxon>
        <taxon>Nematoda</taxon>
        <taxon>Chromadorea</taxon>
        <taxon>Rhabditida</taxon>
        <taxon>Rhabditina</taxon>
        <taxon>Rhabditomorpha</taxon>
        <taxon>Strongyloidea</taxon>
        <taxon>Heterorhabditidae</taxon>
        <taxon>Heterorhabditis</taxon>
    </lineage>
</organism>
<protein>
    <submittedName>
        <fullName evidence="2">Uncharacterized protein</fullName>
    </submittedName>
</protein>